<name>A0A1Q9BXK4_SYMMI</name>
<comment type="caution">
    <text evidence="1">The sequence shown here is derived from an EMBL/GenBank/DDBJ whole genome shotgun (WGS) entry which is preliminary data.</text>
</comment>
<dbReference type="InterPro" id="IPR046149">
    <property type="entry name" value="DUF6151"/>
</dbReference>
<dbReference type="AlphaFoldDB" id="A0A1Q9BXK4"/>
<dbReference type="SUPFAM" id="SSF51316">
    <property type="entry name" value="Mss4-like"/>
    <property type="match status" value="1"/>
</dbReference>
<proteinExistence type="predicted"/>
<feature type="non-terminal residue" evidence="1">
    <location>
        <position position="406"/>
    </location>
</feature>
<organism evidence="1 2">
    <name type="scientific">Symbiodinium microadriaticum</name>
    <name type="common">Dinoflagellate</name>
    <name type="synonym">Zooxanthella microadriatica</name>
    <dbReference type="NCBI Taxonomy" id="2951"/>
    <lineage>
        <taxon>Eukaryota</taxon>
        <taxon>Sar</taxon>
        <taxon>Alveolata</taxon>
        <taxon>Dinophyceae</taxon>
        <taxon>Suessiales</taxon>
        <taxon>Symbiodiniaceae</taxon>
        <taxon>Symbiodinium</taxon>
    </lineage>
</organism>
<evidence type="ECO:0008006" key="3">
    <source>
        <dbReference type="Google" id="ProtNLM"/>
    </source>
</evidence>
<gene>
    <name evidence="1" type="ORF">AK812_SmicGene44794</name>
</gene>
<evidence type="ECO:0000313" key="1">
    <source>
        <dbReference type="EMBL" id="OLP75408.1"/>
    </source>
</evidence>
<dbReference type="Proteomes" id="UP000186817">
    <property type="component" value="Unassembled WGS sequence"/>
</dbReference>
<keyword evidence="2" id="KW-1185">Reference proteome</keyword>
<dbReference type="OrthoDB" id="63441at2759"/>
<dbReference type="InterPro" id="IPR011057">
    <property type="entry name" value="Mss4-like_sf"/>
</dbReference>
<sequence length="406" mass="46221">MFTNRGMSSMAVVGAATVVTMLALRALRRRWSPVITSKLSCRCGKIQGEVSAIRQDSIRINCYCADCREYATFIASLGNQDETTIGKLGDNRVVQVCKSALKITRGQDLIKLARKAAKPNAKGQIYMHRFYASCCSVPLYNTVDFLGFVGVFTDFLDERCKEYAGPVRMFPEEALGTPASPEADVFVPDFLWKLLRYHLWRKCGPFDYKQEPVYWAAAEAKKQLSDDKRRLIWYSGAKRKEDSMVNLEEVVEIKLGQQTPVFLHYRLPMLEHLSFSIVYGPKGSKTLDLTCKDEFEFDHWVTGLKAIFYACKNKQISKEALLAHSKRFQKALEKNNVGIKLTKLPEVKEKGHVGLDDCIEIVTHTPQQLDTKMERLRERLKTMSQQVSRLDHHSAAEMEVDLSLLT</sequence>
<dbReference type="SUPFAM" id="SSF50729">
    <property type="entry name" value="PH domain-like"/>
    <property type="match status" value="1"/>
</dbReference>
<reference evidence="1 2" key="1">
    <citation type="submission" date="2016-02" db="EMBL/GenBank/DDBJ databases">
        <title>Genome analysis of coral dinoflagellate symbionts highlights evolutionary adaptations to a symbiotic lifestyle.</title>
        <authorList>
            <person name="Aranda M."/>
            <person name="Li Y."/>
            <person name="Liew Y.J."/>
            <person name="Baumgarten S."/>
            <person name="Simakov O."/>
            <person name="Wilson M."/>
            <person name="Piel J."/>
            <person name="Ashoor H."/>
            <person name="Bougouffa S."/>
            <person name="Bajic V.B."/>
            <person name="Ryu T."/>
            <person name="Ravasi T."/>
            <person name="Bayer T."/>
            <person name="Micklem G."/>
            <person name="Kim H."/>
            <person name="Bhak J."/>
            <person name="Lajeunesse T.C."/>
            <person name="Voolstra C.R."/>
        </authorList>
    </citation>
    <scope>NUCLEOTIDE SEQUENCE [LARGE SCALE GENOMIC DNA]</scope>
    <source>
        <strain evidence="1 2">CCMP2467</strain>
    </source>
</reference>
<evidence type="ECO:0000313" key="2">
    <source>
        <dbReference type="Proteomes" id="UP000186817"/>
    </source>
</evidence>
<protein>
    <recommendedName>
        <fullName evidence="3">PH domain-containing protein</fullName>
    </recommendedName>
</protein>
<dbReference type="Gene3D" id="2.30.29.30">
    <property type="entry name" value="Pleckstrin-homology domain (PH domain)/Phosphotyrosine-binding domain (PTB)"/>
    <property type="match status" value="1"/>
</dbReference>
<dbReference type="InterPro" id="IPR011993">
    <property type="entry name" value="PH-like_dom_sf"/>
</dbReference>
<dbReference type="Pfam" id="PF19648">
    <property type="entry name" value="DUF6151"/>
    <property type="match status" value="1"/>
</dbReference>
<accession>A0A1Q9BXK4</accession>
<dbReference type="EMBL" id="LSRX01002505">
    <property type="protein sequence ID" value="OLP75408.1"/>
    <property type="molecule type" value="Genomic_DNA"/>
</dbReference>